<dbReference type="GeneID" id="100908036"/>
<proteinExistence type="predicted"/>
<sequence length="178" mass="20442">MKLKKLIRNLMSRLNPRKCQADAVPLDMDQTEARNGKRRFFKHNLRKFISKRQKLPRYRKFDVGPLSADGETVRSAKIPSSNCVKESNASALKEEKNSQKKTKKHKRLRYLRRKARKAVEYLALGIAASGAGYGMPAGFDPSAFKSECTVYPEVYTLEQLRWMSNYKKNLYSVGHLAV</sequence>
<name>A0AAJ7PAA6_9ACAR</name>
<dbReference type="Proteomes" id="UP000694867">
    <property type="component" value="Unplaced"/>
</dbReference>
<evidence type="ECO:0000256" key="2">
    <source>
        <dbReference type="SAM" id="Phobius"/>
    </source>
</evidence>
<organism evidence="3 4">
    <name type="scientific">Galendromus occidentalis</name>
    <name type="common">western predatory mite</name>
    <dbReference type="NCBI Taxonomy" id="34638"/>
    <lineage>
        <taxon>Eukaryota</taxon>
        <taxon>Metazoa</taxon>
        <taxon>Ecdysozoa</taxon>
        <taxon>Arthropoda</taxon>
        <taxon>Chelicerata</taxon>
        <taxon>Arachnida</taxon>
        <taxon>Acari</taxon>
        <taxon>Parasitiformes</taxon>
        <taxon>Mesostigmata</taxon>
        <taxon>Gamasina</taxon>
        <taxon>Phytoseioidea</taxon>
        <taxon>Phytoseiidae</taxon>
        <taxon>Typhlodrominae</taxon>
        <taxon>Galendromus</taxon>
    </lineage>
</organism>
<reference evidence="4" key="1">
    <citation type="submission" date="2025-08" db="UniProtKB">
        <authorList>
            <consortium name="RefSeq"/>
        </authorList>
    </citation>
    <scope>IDENTIFICATION</scope>
</reference>
<gene>
    <name evidence="4" type="primary">LOC100908036</name>
</gene>
<dbReference type="RefSeq" id="XP_018495952.1">
    <property type="nucleotide sequence ID" value="XM_018640436.1"/>
</dbReference>
<keyword evidence="2" id="KW-0812">Transmembrane</keyword>
<evidence type="ECO:0000313" key="4">
    <source>
        <dbReference type="RefSeq" id="XP_018495952.1"/>
    </source>
</evidence>
<evidence type="ECO:0000256" key="1">
    <source>
        <dbReference type="SAM" id="MobiDB-lite"/>
    </source>
</evidence>
<evidence type="ECO:0000313" key="3">
    <source>
        <dbReference type="Proteomes" id="UP000694867"/>
    </source>
</evidence>
<feature type="transmembrane region" description="Helical" evidence="2">
    <location>
        <begin position="118"/>
        <end position="139"/>
    </location>
</feature>
<feature type="region of interest" description="Disordered" evidence="1">
    <location>
        <begin position="84"/>
        <end position="106"/>
    </location>
</feature>
<keyword evidence="3" id="KW-1185">Reference proteome</keyword>
<dbReference type="AlphaFoldDB" id="A0AAJ7PAA6"/>
<keyword evidence="2" id="KW-0472">Membrane</keyword>
<protein>
    <submittedName>
        <fullName evidence="4">Uncharacterized protein LOC100908036</fullName>
    </submittedName>
</protein>
<accession>A0AAJ7PAA6</accession>
<dbReference type="KEGG" id="goe:100908036"/>
<keyword evidence="2" id="KW-1133">Transmembrane helix</keyword>